<dbReference type="PANTHER" id="PTHR43005">
    <property type="entry name" value="BLR7065 PROTEIN"/>
    <property type="match status" value="1"/>
</dbReference>
<comment type="subcellular location">
    <subcellularLocation>
        <location evidence="1 7">Cell membrane</location>
        <topology evidence="1 7">Multi-pass membrane protein</topology>
    </subcellularLocation>
</comment>
<dbReference type="Proteomes" id="UP000823900">
    <property type="component" value="Unassembled WGS sequence"/>
</dbReference>
<evidence type="ECO:0000256" key="3">
    <source>
        <dbReference type="ARBA" id="ARBA00022475"/>
    </source>
</evidence>
<dbReference type="InterPro" id="IPR035906">
    <property type="entry name" value="MetI-like_sf"/>
</dbReference>
<dbReference type="GO" id="GO:0055085">
    <property type="term" value="P:transmembrane transport"/>
    <property type="evidence" value="ECO:0007669"/>
    <property type="project" value="InterPro"/>
</dbReference>
<evidence type="ECO:0000256" key="6">
    <source>
        <dbReference type="ARBA" id="ARBA00023136"/>
    </source>
</evidence>
<gene>
    <name evidence="9" type="ORF">IAA07_04515</name>
</gene>
<sequence>MNSKGRRRTGYLFLIPSIFIIVVFIAYPVLNTAYTSFLSLRIQTIRLGGKFVGLKNYIDLFQDPLFIQALKFTCLFTVVAVVLETVLGMVCALIMNRKFKGQSFVRAAILIPWAIPTIVSGLMWQFMFAESYGIINQLLQSWGVISEPIKWVTGAKYAFWSVIISDVWKTSPYMSLLLLSGLQTISKELYEAAAIDGAGAIKRFWYITIPMLKPVLMVSLLFRTIQSFRIYDLVSVLTSGGPANSTQSLTLFTVKNYFQFGNLGYGAAAAMVTFVISMVIAMFFADGIKSKMEVPKKK</sequence>
<dbReference type="SUPFAM" id="SSF161098">
    <property type="entry name" value="MetI-like"/>
    <property type="match status" value="1"/>
</dbReference>
<comment type="caution">
    <text evidence="9">The sequence shown here is derived from an EMBL/GenBank/DDBJ whole genome shotgun (WGS) entry which is preliminary data.</text>
</comment>
<keyword evidence="6 7" id="KW-0472">Membrane</keyword>
<feature type="transmembrane region" description="Helical" evidence="7">
    <location>
        <begin position="265"/>
        <end position="288"/>
    </location>
</feature>
<comment type="similarity">
    <text evidence="7">Belongs to the binding-protein-dependent transport system permease family.</text>
</comment>
<dbReference type="GO" id="GO:0005886">
    <property type="term" value="C:plasma membrane"/>
    <property type="evidence" value="ECO:0007669"/>
    <property type="project" value="UniProtKB-SubCell"/>
</dbReference>
<evidence type="ECO:0000256" key="5">
    <source>
        <dbReference type="ARBA" id="ARBA00022989"/>
    </source>
</evidence>
<dbReference type="AlphaFoldDB" id="A0A9D2HHY3"/>
<feature type="transmembrane region" description="Helical" evidence="7">
    <location>
        <begin position="204"/>
        <end position="225"/>
    </location>
</feature>
<evidence type="ECO:0000313" key="9">
    <source>
        <dbReference type="EMBL" id="HJA70829.1"/>
    </source>
</evidence>
<feature type="domain" description="ABC transmembrane type-1" evidence="8">
    <location>
        <begin position="70"/>
        <end position="284"/>
    </location>
</feature>
<keyword evidence="3" id="KW-1003">Cell membrane</keyword>
<dbReference type="EMBL" id="DWZA01000040">
    <property type="protein sequence ID" value="HJA70829.1"/>
    <property type="molecule type" value="Genomic_DNA"/>
</dbReference>
<keyword evidence="2 7" id="KW-0813">Transport</keyword>
<evidence type="ECO:0000313" key="10">
    <source>
        <dbReference type="Proteomes" id="UP000823900"/>
    </source>
</evidence>
<organism evidence="9 10">
    <name type="scientific">Candidatus Lachnoclostridium stercoravium</name>
    <dbReference type="NCBI Taxonomy" id="2838633"/>
    <lineage>
        <taxon>Bacteria</taxon>
        <taxon>Bacillati</taxon>
        <taxon>Bacillota</taxon>
        <taxon>Clostridia</taxon>
        <taxon>Lachnospirales</taxon>
        <taxon>Lachnospiraceae</taxon>
    </lineage>
</organism>
<dbReference type="PROSITE" id="PS50928">
    <property type="entry name" value="ABC_TM1"/>
    <property type="match status" value="1"/>
</dbReference>
<dbReference type="PANTHER" id="PTHR43005:SF1">
    <property type="entry name" value="SPERMIDINE_PUTRESCINE TRANSPORT SYSTEM PERMEASE PROTEIN"/>
    <property type="match status" value="1"/>
</dbReference>
<keyword evidence="5 7" id="KW-1133">Transmembrane helix</keyword>
<dbReference type="Gene3D" id="1.10.3720.10">
    <property type="entry name" value="MetI-like"/>
    <property type="match status" value="1"/>
</dbReference>
<evidence type="ECO:0000259" key="8">
    <source>
        <dbReference type="PROSITE" id="PS50928"/>
    </source>
</evidence>
<evidence type="ECO:0000256" key="4">
    <source>
        <dbReference type="ARBA" id="ARBA00022692"/>
    </source>
</evidence>
<reference evidence="9" key="1">
    <citation type="journal article" date="2021" name="PeerJ">
        <title>Extensive microbial diversity within the chicken gut microbiome revealed by metagenomics and culture.</title>
        <authorList>
            <person name="Gilroy R."/>
            <person name="Ravi A."/>
            <person name="Getino M."/>
            <person name="Pursley I."/>
            <person name="Horton D.L."/>
            <person name="Alikhan N.F."/>
            <person name="Baker D."/>
            <person name="Gharbi K."/>
            <person name="Hall N."/>
            <person name="Watson M."/>
            <person name="Adriaenssens E.M."/>
            <person name="Foster-Nyarko E."/>
            <person name="Jarju S."/>
            <person name="Secka A."/>
            <person name="Antonio M."/>
            <person name="Oren A."/>
            <person name="Chaudhuri R.R."/>
            <person name="La Ragione R."/>
            <person name="Hildebrand F."/>
            <person name="Pallen M.J."/>
        </authorList>
    </citation>
    <scope>NUCLEOTIDE SEQUENCE</scope>
    <source>
        <strain evidence="9">CHK178-16964</strain>
    </source>
</reference>
<reference evidence="9" key="2">
    <citation type="submission" date="2021-04" db="EMBL/GenBank/DDBJ databases">
        <authorList>
            <person name="Gilroy R."/>
        </authorList>
    </citation>
    <scope>NUCLEOTIDE SEQUENCE</scope>
    <source>
        <strain evidence="9">CHK178-16964</strain>
    </source>
</reference>
<protein>
    <submittedName>
        <fullName evidence="9">Sugar ABC transporter permease</fullName>
    </submittedName>
</protein>
<feature type="transmembrane region" description="Helical" evidence="7">
    <location>
        <begin position="69"/>
        <end position="95"/>
    </location>
</feature>
<evidence type="ECO:0000256" key="7">
    <source>
        <dbReference type="RuleBase" id="RU363032"/>
    </source>
</evidence>
<dbReference type="CDD" id="cd06261">
    <property type="entry name" value="TM_PBP2"/>
    <property type="match status" value="1"/>
</dbReference>
<keyword evidence="4 7" id="KW-0812">Transmembrane</keyword>
<dbReference type="InterPro" id="IPR000515">
    <property type="entry name" value="MetI-like"/>
</dbReference>
<name>A0A9D2HHY3_9FIRM</name>
<dbReference type="Pfam" id="PF00528">
    <property type="entry name" value="BPD_transp_1"/>
    <property type="match status" value="1"/>
</dbReference>
<evidence type="ECO:0000256" key="1">
    <source>
        <dbReference type="ARBA" id="ARBA00004651"/>
    </source>
</evidence>
<proteinExistence type="inferred from homology"/>
<evidence type="ECO:0000256" key="2">
    <source>
        <dbReference type="ARBA" id="ARBA00022448"/>
    </source>
</evidence>
<feature type="transmembrane region" description="Helical" evidence="7">
    <location>
        <begin position="107"/>
        <end position="128"/>
    </location>
</feature>
<feature type="transmembrane region" description="Helical" evidence="7">
    <location>
        <begin position="12"/>
        <end position="30"/>
    </location>
</feature>
<accession>A0A9D2HHY3</accession>